<reference evidence="1 2" key="1">
    <citation type="journal article" date="2011" name="Science">
        <title>The ecoresponsive genome of Daphnia pulex.</title>
        <authorList>
            <person name="Colbourne J.K."/>
            <person name="Pfrender M.E."/>
            <person name="Gilbert D."/>
            <person name="Thomas W.K."/>
            <person name="Tucker A."/>
            <person name="Oakley T.H."/>
            <person name="Tokishita S."/>
            <person name="Aerts A."/>
            <person name="Arnold G.J."/>
            <person name="Basu M.K."/>
            <person name="Bauer D.J."/>
            <person name="Caceres C.E."/>
            <person name="Carmel L."/>
            <person name="Casola C."/>
            <person name="Choi J.H."/>
            <person name="Detter J.C."/>
            <person name="Dong Q."/>
            <person name="Dusheyko S."/>
            <person name="Eads B.D."/>
            <person name="Frohlich T."/>
            <person name="Geiler-Samerotte K.A."/>
            <person name="Gerlach D."/>
            <person name="Hatcher P."/>
            <person name="Jogdeo S."/>
            <person name="Krijgsveld J."/>
            <person name="Kriventseva E.V."/>
            <person name="Kultz D."/>
            <person name="Laforsch C."/>
            <person name="Lindquist E."/>
            <person name="Lopez J."/>
            <person name="Manak J.R."/>
            <person name="Muller J."/>
            <person name="Pangilinan J."/>
            <person name="Patwardhan R.P."/>
            <person name="Pitluck S."/>
            <person name="Pritham E.J."/>
            <person name="Rechtsteiner A."/>
            <person name="Rho M."/>
            <person name="Rogozin I.B."/>
            <person name="Sakarya O."/>
            <person name="Salamov A."/>
            <person name="Schaack S."/>
            <person name="Shapiro H."/>
            <person name="Shiga Y."/>
            <person name="Skalitzky C."/>
            <person name="Smith Z."/>
            <person name="Souvorov A."/>
            <person name="Sung W."/>
            <person name="Tang Z."/>
            <person name="Tsuchiya D."/>
            <person name="Tu H."/>
            <person name="Vos H."/>
            <person name="Wang M."/>
            <person name="Wolf Y.I."/>
            <person name="Yamagata H."/>
            <person name="Yamada T."/>
            <person name="Ye Y."/>
            <person name="Shaw J.R."/>
            <person name="Andrews J."/>
            <person name="Crease T.J."/>
            <person name="Tang H."/>
            <person name="Lucas S.M."/>
            <person name="Robertson H.M."/>
            <person name="Bork P."/>
            <person name="Koonin E.V."/>
            <person name="Zdobnov E.M."/>
            <person name="Grigoriev I.V."/>
            <person name="Lynch M."/>
            <person name="Boore J.L."/>
        </authorList>
    </citation>
    <scope>NUCLEOTIDE SEQUENCE [LARGE SCALE GENOMIC DNA]</scope>
</reference>
<protein>
    <submittedName>
        <fullName evidence="1">Uncharacterized protein</fullName>
    </submittedName>
</protein>
<accession>E9GW34</accession>
<dbReference type="HOGENOM" id="CLU_1837119_0_0_1"/>
<dbReference type="KEGG" id="dpx:DAPPUDRAFT_107136"/>
<evidence type="ECO:0000313" key="1">
    <source>
        <dbReference type="EMBL" id="EFX76337.1"/>
    </source>
</evidence>
<dbReference type="AlphaFoldDB" id="E9GW34"/>
<gene>
    <name evidence="1" type="ORF">DAPPUDRAFT_107136</name>
</gene>
<proteinExistence type="predicted"/>
<organism evidence="1 2">
    <name type="scientific">Daphnia pulex</name>
    <name type="common">Water flea</name>
    <dbReference type="NCBI Taxonomy" id="6669"/>
    <lineage>
        <taxon>Eukaryota</taxon>
        <taxon>Metazoa</taxon>
        <taxon>Ecdysozoa</taxon>
        <taxon>Arthropoda</taxon>
        <taxon>Crustacea</taxon>
        <taxon>Branchiopoda</taxon>
        <taxon>Diplostraca</taxon>
        <taxon>Cladocera</taxon>
        <taxon>Anomopoda</taxon>
        <taxon>Daphniidae</taxon>
        <taxon>Daphnia</taxon>
    </lineage>
</organism>
<dbReference type="InParanoid" id="E9GW34"/>
<name>E9GW34_DAPPU</name>
<dbReference type="Proteomes" id="UP000000305">
    <property type="component" value="Unassembled WGS sequence"/>
</dbReference>
<dbReference type="EMBL" id="GL732569">
    <property type="protein sequence ID" value="EFX76337.1"/>
    <property type="molecule type" value="Genomic_DNA"/>
</dbReference>
<sequence>MVRDRSEDVESVYIPEKLANRKRNRKSTIPIEVATFEWNGVRRMGEEDARLRFVAHWMSTVCHWGAGAGVPRRHHRHPHPWLRPCCYFVRVPLLVNFRMTYAAGGRVTQPASMDRMEGVIRRWPQAWASRPIVTASAVYN</sequence>
<evidence type="ECO:0000313" key="2">
    <source>
        <dbReference type="Proteomes" id="UP000000305"/>
    </source>
</evidence>
<keyword evidence="2" id="KW-1185">Reference proteome</keyword>